<dbReference type="SMART" id="SM00054">
    <property type="entry name" value="EFh"/>
    <property type="match status" value="3"/>
</dbReference>
<accession>A0A0P1IQF8</accession>
<feature type="signal peptide" evidence="4">
    <location>
        <begin position="1"/>
        <end position="23"/>
    </location>
</feature>
<keyword evidence="2" id="KW-0677">Repeat</keyword>
<dbReference type="SUPFAM" id="SSF47473">
    <property type="entry name" value="EF-hand"/>
    <property type="match status" value="1"/>
</dbReference>
<evidence type="ECO:0000313" key="7">
    <source>
        <dbReference type="Proteomes" id="UP000051184"/>
    </source>
</evidence>
<dbReference type="OrthoDB" id="5470953at2"/>
<dbReference type="Pfam" id="PF13202">
    <property type="entry name" value="EF-hand_5"/>
    <property type="match status" value="3"/>
</dbReference>
<feature type="domain" description="EF-hand" evidence="5">
    <location>
        <begin position="53"/>
        <end position="88"/>
    </location>
</feature>
<dbReference type="EMBL" id="CYUE01000013">
    <property type="protein sequence ID" value="CUK25686.1"/>
    <property type="molecule type" value="Genomic_DNA"/>
</dbReference>
<protein>
    <submittedName>
        <fullName evidence="6">Transaldolase/EF-hand domain-containing protein</fullName>
    </submittedName>
</protein>
<evidence type="ECO:0000256" key="3">
    <source>
        <dbReference type="SAM" id="MobiDB-lite"/>
    </source>
</evidence>
<keyword evidence="7" id="KW-1185">Reference proteome</keyword>
<evidence type="ECO:0000256" key="2">
    <source>
        <dbReference type="ARBA" id="ARBA00022737"/>
    </source>
</evidence>
<evidence type="ECO:0000256" key="4">
    <source>
        <dbReference type="SAM" id="SignalP"/>
    </source>
</evidence>
<dbReference type="InterPro" id="IPR002048">
    <property type="entry name" value="EF_hand_dom"/>
</dbReference>
<feature type="chain" id="PRO_5006065508" evidence="4">
    <location>
        <begin position="24"/>
        <end position="157"/>
    </location>
</feature>
<dbReference type="GO" id="GO:0005509">
    <property type="term" value="F:calcium ion binding"/>
    <property type="evidence" value="ECO:0007669"/>
    <property type="project" value="InterPro"/>
</dbReference>
<proteinExistence type="predicted"/>
<evidence type="ECO:0000313" key="6">
    <source>
        <dbReference type="EMBL" id="CUK25686.1"/>
    </source>
</evidence>
<evidence type="ECO:0000259" key="5">
    <source>
        <dbReference type="PROSITE" id="PS50222"/>
    </source>
</evidence>
<dbReference type="PANTHER" id="PTHR10827">
    <property type="entry name" value="RETICULOCALBIN"/>
    <property type="match status" value="1"/>
</dbReference>
<dbReference type="InterPro" id="IPR018247">
    <property type="entry name" value="EF_Hand_1_Ca_BS"/>
</dbReference>
<dbReference type="AlphaFoldDB" id="A0A0P1IQF8"/>
<dbReference type="Gene3D" id="1.10.238.10">
    <property type="entry name" value="EF-hand"/>
    <property type="match status" value="2"/>
</dbReference>
<organism evidence="6 7">
    <name type="scientific">Cognatishimia activa</name>
    <dbReference type="NCBI Taxonomy" id="1715691"/>
    <lineage>
        <taxon>Bacteria</taxon>
        <taxon>Pseudomonadati</taxon>
        <taxon>Pseudomonadota</taxon>
        <taxon>Alphaproteobacteria</taxon>
        <taxon>Rhodobacterales</taxon>
        <taxon>Paracoccaceae</taxon>
        <taxon>Cognatishimia</taxon>
    </lineage>
</organism>
<keyword evidence="1" id="KW-0479">Metal-binding</keyword>
<dbReference type="RefSeq" id="WP_058314647.1">
    <property type="nucleotide sequence ID" value="NZ_CYTO01000010.1"/>
</dbReference>
<evidence type="ECO:0000256" key="1">
    <source>
        <dbReference type="ARBA" id="ARBA00022723"/>
    </source>
</evidence>
<feature type="region of interest" description="Disordered" evidence="3">
    <location>
        <begin position="136"/>
        <end position="157"/>
    </location>
</feature>
<dbReference type="Proteomes" id="UP000051184">
    <property type="component" value="Unassembled WGS sequence"/>
</dbReference>
<dbReference type="InterPro" id="IPR011992">
    <property type="entry name" value="EF-hand-dom_pair"/>
</dbReference>
<dbReference type="PROSITE" id="PS00018">
    <property type="entry name" value="EF_HAND_1"/>
    <property type="match status" value="2"/>
</dbReference>
<feature type="region of interest" description="Disordered" evidence="3">
    <location>
        <begin position="96"/>
        <end position="116"/>
    </location>
</feature>
<dbReference type="STRING" id="1715691.TA5113_01749"/>
<reference evidence="7" key="1">
    <citation type="submission" date="2015-09" db="EMBL/GenBank/DDBJ databases">
        <authorList>
            <person name="Rodrigo-Torres Lidia"/>
            <person name="Arahal R.David."/>
        </authorList>
    </citation>
    <scope>NUCLEOTIDE SEQUENCE [LARGE SCALE GENOMIC DNA]</scope>
    <source>
        <strain evidence="7">CECT 5114</strain>
    </source>
</reference>
<dbReference type="PANTHER" id="PTHR10827:SF98">
    <property type="entry name" value="45 KDA CALCIUM-BINDING PROTEIN"/>
    <property type="match status" value="1"/>
</dbReference>
<dbReference type="PROSITE" id="PS50222">
    <property type="entry name" value="EF_HAND_2"/>
    <property type="match status" value="2"/>
</dbReference>
<name>A0A0P1IQF8_9RHOB</name>
<feature type="domain" description="EF-hand" evidence="5">
    <location>
        <begin position="112"/>
        <end position="147"/>
    </location>
</feature>
<keyword evidence="4" id="KW-0732">Signal</keyword>
<gene>
    <name evidence="6" type="ORF">TA5114_01488</name>
</gene>
<sequence length="157" mass="16727">MKRAVLISGVTAFALALSAGVVAAKGGHGGKGGPRMTFEQLDLNGDGQVTKEELAAQATARFNEADTNGDGNLSAEELAAASERAKEERIARMIEKRDENGDGELSQAEMQPNEDRANKMFERLDDNGDGVISAEEFAEMKGKRKGKRGDKGENDQG</sequence>